<evidence type="ECO:0000313" key="2">
    <source>
        <dbReference type="EnsemblPlants" id="Solyc04g014615.1.1"/>
    </source>
</evidence>
<evidence type="ECO:0000313" key="3">
    <source>
        <dbReference type="Proteomes" id="UP000004994"/>
    </source>
</evidence>
<reference evidence="2" key="1">
    <citation type="journal article" date="2012" name="Nature">
        <title>The tomato genome sequence provides insights into fleshy fruit evolution.</title>
        <authorList>
            <consortium name="Tomato Genome Consortium"/>
        </authorList>
    </citation>
    <scope>NUCLEOTIDE SEQUENCE [LARGE SCALE GENOMIC DNA]</scope>
    <source>
        <strain evidence="2">cv. Heinz 1706</strain>
    </source>
</reference>
<protein>
    <recommendedName>
        <fullName evidence="1">Aminotransferase-like plant mobile domain-containing protein</fullName>
    </recommendedName>
</protein>
<dbReference type="EnsemblPlants" id="Solyc04g014615.1.1">
    <property type="protein sequence ID" value="Solyc04g014615.1.1"/>
    <property type="gene ID" value="Solyc04g014615.1"/>
</dbReference>
<evidence type="ECO:0000259" key="1">
    <source>
        <dbReference type="Pfam" id="PF10536"/>
    </source>
</evidence>
<dbReference type="Proteomes" id="UP000004994">
    <property type="component" value="Chromosome 4"/>
</dbReference>
<dbReference type="PANTHER" id="PTHR46033:SF8">
    <property type="entry name" value="PROTEIN MAINTENANCE OF MERISTEMS-LIKE"/>
    <property type="match status" value="1"/>
</dbReference>
<dbReference type="InterPro" id="IPR044824">
    <property type="entry name" value="MAIN-like"/>
</dbReference>
<dbReference type="InParanoid" id="A0A3Q7G1B1"/>
<organism evidence="2">
    <name type="scientific">Solanum lycopersicum</name>
    <name type="common">Tomato</name>
    <name type="synonym">Lycopersicon esculentum</name>
    <dbReference type="NCBI Taxonomy" id="4081"/>
    <lineage>
        <taxon>Eukaryota</taxon>
        <taxon>Viridiplantae</taxon>
        <taxon>Streptophyta</taxon>
        <taxon>Embryophyta</taxon>
        <taxon>Tracheophyta</taxon>
        <taxon>Spermatophyta</taxon>
        <taxon>Magnoliopsida</taxon>
        <taxon>eudicotyledons</taxon>
        <taxon>Gunneridae</taxon>
        <taxon>Pentapetalae</taxon>
        <taxon>asterids</taxon>
        <taxon>lamiids</taxon>
        <taxon>Solanales</taxon>
        <taxon>Solanaceae</taxon>
        <taxon>Solanoideae</taxon>
        <taxon>Solaneae</taxon>
        <taxon>Solanum</taxon>
        <taxon>Solanum subgen. Lycopersicon</taxon>
    </lineage>
</organism>
<keyword evidence="3" id="KW-1185">Reference proteome</keyword>
<dbReference type="AlphaFoldDB" id="A0A3Q7G1B1"/>
<reference evidence="2" key="2">
    <citation type="submission" date="2019-01" db="UniProtKB">
        <authorList>
            <consortium name="EnsemblPlants"/>
        </authorList>
    </citation>
    <scope>IDENTIFICATION</scope>
    <source>
        <strain evidence="2">cv. Heinz 1706</strain>
    </source>
</reference>
<feature type="domain" description="Aminotransferase-like plant mobile" evidence="1">
    <location>
        <begin position="41"/>
        <end position="82"/>
    </location>
</feature>
<dbReference type="Gramene" id="Solyc04g014615.1.1">
    <property type="protein sequence ID" value="Solyc04g014615.1.1"/>
    <property type="gene ID" value="Solyc04g014615.1"/>
</dbReference>
<dbReference type="GO" id="GO:0010073">
    <property type="term" value="P:meristem maintenance"/>
    <property type="evidence" value="ECO:0007669"/>
    <property type="project" value="InterPro"/>
</dbReference>
<sequence length="84" mass="9708">MGPVEHDVLKIQVYHPSEGIWNDSLKKEKSCLYTCGGCVPYDSELISSLIERWRPETYCFHMRTGEATITLQDVEILFEMIVNI</sequence>
<proteinExistence type="predicted"/>
<accession>A0A3Q7G1B1</accession>
<dbReference type="InterPro" id="IPR019557">
    <property type="entry name" value="AminoTfrase-like_pln_mobile"/>
</dbReference>
<dbReference type="PANTHER" id="PTHR46033">
    <property type="entry name" value="PROTEIN MAIN-LIKE 2"/>
    <property type="match status" value="1"/>
</dbReference>
<name>A0A3Q7G1B1_SOLLC</name>
<dbReference type="Pfam" id="PF10536">
    <property type="entry name" value="PMD"/>
    <property type="match status" value="1"/>
</dbReference>